<name>E5B8Y8_ERWAM</name>
<reference evidence="1" key="1">
    <citation type="journal article" date="2011" name="J. Bacteriol.">
        <title>Genome Sequence of an Erwinia amylovora Strain with Pathogenicity Restricted to Rubus Plants.</title>
        <authorList>
            <person name="Powney R."/>
            <person name="Smits T.H."/>
            <person name="Sawbridge T."/>
            <person name="Frey B."/>
            <person name="Blom J."/>
            <person name="Frey J.E."/>
            <person name="Plummer K.M."/>
            <person name="Beer S.V."/>
            <person name="Luck J."/>
            <person name="Duffy B."/>
            <person name="Rodoni B."/>
        </authorList>
    </citation>
    <scope>NUCLEOTIDE SEQUENCE</scope>
    <source>
        <strain evidence="1">ATCC BAA-2158</strain>
    </source>
</reference>
<gene>
    <name evidence="1" type="ORF">EAIL5_3124</name>
</gene>
<organism evidence="1">
    <name type="scientific">Erwinia amylovora ATCC BAA-2158</name>
    <dbReference type="NCBI Taxonomy" id="889211"/>
    <lineage>
        <taxon>Bacteria</taxon>
        <taxon>Pseudomonadati</taxon>
        <taxon>Pseudomonadota</taxon>
        <taxon>Gammaproteobacteria</taxon>
        <taxon>Enterobacterales</taxon>
        <taxon>Erwiniaceae</taxon>
        <taxon>Erwinia</taxon>
    </lineage>
</organism>
<protein>
    <submittedName>
        <fullName evidence="1">Uncharacterized protein</fullName>
    </submittedName>
</protein>
<proteinExistence type="predicted"/>
<dbReference type="AlphaFoldDB" id="E5B8Y8"/>
<dbReference type="EMBL" id="FR719196">
    <property type="protein sequence ID" value="CBX81944.1"/>
    <property type="molecule type" value="Genomic_DNA"/>
</dbReference>
<evidence type="ECO:0000313" key="1">
    <source>
        <dbReference type="EMBL" id="CBX81944.1"/>
    </source>
</evidence>
<sequence length="30" mass="3172">MVNVTRFAGFTAPAIIPWPSLATPFPLAGQ</sequence>
<accession>E5B8Y8</accession>